<gene>
    <name evidence="2" type="ORF">QWY31_02450</name>
</gene>
<dbReference type="PANTHER" id="PTHR43591:SF24">
    <property type="entry name" value="2-METHOXY-6-POLYPRENYL-1,4-BENZOQUINOL METHYLASE, MITOCHONDRIAL"/>
    <property type="match status" value="1"/>
</dbReference>
<reference evidence="2" key="1">
    <citation type="submission" date="2023-06" db="EMBL/GenBank/DDBJ databases">
        <title>Cytophagales bacterium Strain LB-30, isolated from soil.</title>
        <authorList>
            <person name="Liu B."/>
        </authorList>
    </citation>
    <scope>NUCLEOTIDE SEQUENCE</scope>
    <source>
        <strain evidence="2">LB-30</strain>
    </source>
</reference>
<dbReference type="InterPro" id="IPR013216">
    <property type="entry name" value="Methyltransf_11"/>
</dbReference>
<proteinExistence type="predicted"/>
<comment type="caution">
    <text evidence="2">The sequence shown here is derived from an EMBL/GenBank/DDBJ whole genome shotgun (WGS) entry which is preliminary data.</text>
</comment>
<evidence type="ECO:0000313" key="2">
    <source>
        <dbReference type="EMBL" id="MDN4164342.1"/>
    </source>
</evidence>
<keyword evidence="2" id="KW-0489">Methyltransferase</keyword>
<dbReference type="GO" id="GO:0032259">
    <property type="term" value="P:methylation"/>
    <property type="evidence" value="ECO:0007669"/>
    <property type="project" value="UniProtKB-KW"/>
</dbReference>
<dbReference type="Pfam" id="PF08241">
    <property type="entry name" value="Methyltransf_11"/>
    <property type="match status" value="1"/>
</dbReference>
<dbReference type="Proteomes" id="UP001168552">
    <property type="component" value="Unassembled WGS sequence"/>
</dbReference>
<sequence>MQQGHSELFFTDYRDFWWNKDFLDLTAKRLQLYQYQHILDIGCGQCHWSKLLVDYLAYPAKITGLDNDPKWSKNPWDTWEYFNSKQADFDLVHGNAHALPFPDNSFDMVTCQTVLIHVKDPLKAIEEMKRVVRPGGLILCVEPNNRIQNLLQTSLTEDRSIEEIMEHVQYALICEQGKKRMGHGDNSVGDLIPGFMQQLGLVELNVSLSDKAIAMYPPYTLEEQQATMNQWKQGSTWQTQQYNDKDYFLAFGEKYLDFFYRYHEKYPHTDKQIHSAISTQHYHAAGGALMYLVSGLKPW</sequence>
<dbReference type="RefSeq" id="WP_320002868.1">
    <property type="nucleotide sequence ID" value="NZ_JAUHJS010000001.1"/>
</dbReference>
<feature type="domain" description="Methyltransferase type 11" evidence="1">
    <location>
        <begin position="39"/>
        <end position="140"/>
    </location>
</feature>
<keyword evidence="2" id="KW-0808">Transferase</keyword>
<dbReference type="Gene3D" id="3.40.50.150">
    <property type="entry name" value="Vaccinia Virus protein VP39"/>
    <property type="match status" value="1"/>
</dbReference>
<evidence type="ECO:0000313" key="3">
    <source>
        <dbReference type="Proteomes" id="UP001168552"/>
    </source>
</evidence>
<organism evidence="2 3">
    <name type="scientific">Shiella aurantiaca</name>
    <dbReference type="NCBI Taxonomy" id="3058365"/>
    <lineage>
        <taxon>Bacteria</taxon>
        <taxon>Pseudomonadati</taxon>
        <taxon>Bacteroidota</taxon>
        <taxon>Cytophagia</taxon>
        <taxon>Cytophagales</taxon>
        <taxon>Shiellaceae</taxon>
        <taxon>Shiella</taxon>
    </lineage>
</organism>
<dbReference type="GO" id="GO:0008168">
    <property type="term" value="F:methyltransferase activity"/>
    <property type="evidence" value="ECO:0007669"/>
    <property type="project" value="UniProtKB-KW"/>
</dbReference>
<dbReference type="SUPFAM" id="SSF53335">
    <property type="entry name" value="S-adenosyl-L-methionine-dependent methyltransferases"/>
    <property type="match status" value="1"/>
</dbReference>
<dbReference type="CDD" id="cd02440">
    <property type="entry name" value="AdoMet_MTases"/>
    <property type="match status" value="1"/>
</dbReference>
<keyword evidence="3" id="KW-1185">Reference proteome</keyword>
<dbReference type="InterPro" id="IPR029063">
    <property type="entry name" value="SAM-dependent_MTases_sf"/>
</dbReference>
<protein>
    <submittedName>
        <fullName evidence="2">Class I SAM-dependent methyltransferase</fullName>
    </submittedName>
</protein>
<accession>A0ABT8F1N5</accession>
<evidence type="ECO:0000259" key="1">
    <source>
        <dbReference type="Pfam" id="PF08241"/>
    </source>
</evidence>
<dbReference type="EMBL" id="JAUHJS010000001">
    <property type="protein sequence ID" value="MDN4164342.1"/>
    <property type="molecule type" value="Genomic_DNA"/>
</dbReference>
<dbReference type="PANTHER" id="PTHR43591">
    <property type="entry name" value="METHYLTRANSFERASE"/>
    <property type="match status" value="1"/>
</dbReference>
<name>A0ABT8F1N5_9BACT</name>